<sequence>MTRTRRSAEWRLEAGDSSAKCDRDGLGLRYGASLEERAPSPSFLATTRLSALGIPWTWEMTAFIEVTTVFQVTEKPFTTHLTGIHYEILLKCEFINIEFDTAFKTVRKCYQLQNNDVFENYQKQCVSAIPEYEASSPEAEHPQREGTSVHIVNVPVINLIRPSCSSSAPRPGRARLYRVRRFPPPPQPSPRALHAPVLQSPTPPERLALAVLRERQRDSQGLQQDTYIPVYCTYQLKTVSLSSQRKVNLRGNVFHLRAGSFVSDPGLDTDSTASSEIVRLCGIYWQYWWIAK</sequence>
<protein>
    <submittedName>
        <fullName evidence="1">Uncharacterized protein</fullName>
    </submittedName>
</protein>
<dbReference type="Proteomes" id="UP001283361">
    <property type="component" value="Unassembled WGS sequence"/>
</dbReference>
<comment type="caution">
    <text evidence="1">The sequence shown here is derived from an EMBL/GenBank/DDBJ whole genome shotgun (WGS) entry which is preliminary data.</text>
</comment>
<reference evidence="1" key="1">
    <citation type="journal article" date="2023" name="G3 (Bethesda)">
        <title>A reference genome for the long-term kleptoplast-retaining sea slug Elysia crispata morphotype clarki.</title>
        <authorList>
            <person name="Eastman K.E."/>
            <person name="Pendleton A.L."/>
            <person name="Shaikh M.A."/>
            <person name="Suttiyut T."/>
            <person name="Ogas R."/>
            <person name="Tomko P."/>
            <person name="Gavelis G."/>
            <person name="Widhalm J.R."/>
            <person name="Wisecaver J.H."/>
        </authorList>
    </citation>
    <scope>NUCLEOTIDE SEQUENCE</scope>
    <source>
        <strain evidence="1">ECLA1</strain>
    </source>
</reference>
<evidence type="ECO:0000313" key="2">
    <source>
        <dbReference type="Proteomes" id="UP001283361"/>
    </source>
</evidence>
<dbReference type="EMBL" id="JAWDGP010000091">
    <property type="protein sequence ID" value="KAK3803756.1"/>
    <property type="molecule type" value="Genomic_DNA"/>
</dbReference>
<accession>A0AAE1BDY4</accession>
<dbReference type="AlphaFoldDB" id="A0AAE1BDY4"/>
<proteinExistence type="predicted"/>
<evidence type="ECO:0000313" key="1">
    <source>
        <dbReference type="EMBL" id="KAK3803756.1"/>
    </source>
</evidence>
<gene>
    <name evidence="1" type="ORF">RRG08_029684</name>
</gene>
<name>A0AAE1BDY4_9GAST</name>
<organism evidence="1 2">
    <name type="scientific">Elysia crispata</name>
    <name type="common">lettuce slug</name>
    <dbReference type="NCBI Taxonomy" id="231223"/>
    <lineage>
        <taxon>Eukaryota</taxon>
        <taxon>Metazoa</taxon>
        <taxon>Spiralia</taxon>
        <taxon>Lophotrochozoa</taxon>
        <taxon>Mollusca</taxon>
        <taxon>Gastropoda</taxon>
        <taxon>Heterobranchia</taxon>
        <taxon>Euthyneura</taxon>
        <taxon>Panpulmonata</taxon>
        <taxon>Sacoglossa</taxon>
        <taxon>Placobranchoidea</taxon>
        <taxon>Plakobranchidae</taxon>
        <taxon>Elysia</taxon>
    </lineage>
</organism>
<keyword evidence="2" id="KW-1185">Reference proteome</keyword>